<name>A0AAI8FDW7_MESHY</name>
<proteinExistence type="predicted"/>
<dbReference type="GO" id="GO:0006260">
    <property type="term" value="P:DNA replication"/>
    <property type="evidence" value="ECO:0007669"/>
    <property type="project" value="TreeGrafter"/>
</dbReference>
<evidence type="ECO:0000313" key="1">
    <source>
        <dbReference type="EMBL" id="AFX74635.1"/>
    </source>
</evidence>
<sequence>MKTNKISLSDVSIENNQEDLEKIKEFFLEKINADPEVQKIIKNLNVSKEELTDNIDVFLNFLDQEPNAKFLKIIIRDPITNALKIKLVESQKNKSEILEKYIFLKEISQLSAAHLSDSFKENFLKQINNEVKRNVYNLWKEVPKSKKWCFIFGPSLSGKTVFFKILSWSIVSKQKSVVYTNFLDLVNLYSNSISKKGIAFEIINQLKNADYLLIEDFVSSNDVSWFIEQVLNPVLDSRIKENKKIFISSLYSLSQIEQMLTDNLKKEMKIQEIKKFINRIQNYSKIFKL</sequence>
<evidence type="ECO:0000313" key="2">
    <source>
        <dbReference type="Proteomes" id="UP000009399"/>
    </source>
</evidence>
<dbReference type="InterPro" id="IPR027417">
    <property type="entry name" value="P-loop_NTPase"/>
</dbReference>
<dbReference type="Gene3D" id="3.40.50.300">
    <property type="entry name" value="P-loop containing nucleotide triphosphate hydrolases"/>
    <property type="match status" value="1"/>
</dbReference>
<accession>A0AAI8FDW7</accession>
<dbReference type="RefSeq" id="WP_015084316.1">
    <property type="nucleotide sequence ID" value="NC_019552.1"/>
</dbReference>
<dbReference type="AlphaFoldDB" id="A0AAI8FDW7"/>
<organism evidence="1 2">
    <name type="scientific">Mesomycoplasma hyorhinis SK76</name>
    <dbReference type="NCBI Taxonomy" id="1118964"/>
    <lineage>
        <taxon>Bacteria</taxon>
        <taxon>Bacillati</taxon>
        <taxon>Mycoplasmatota</taxon>
        <taxon>Mycoplasmoidales</taxon>
        <taxon>Metamycoplasmataceae</taxon>
        <taxon>Mesomycoplasma</taxon>
    </lineage>
</organism>
<dbReference type="EMBL" id="CP003914">
    <property type="protein sequence ID" value="AFX74635.1"/>
    <property type="molecule type" value="Genomic_DNA"/>
</dbReference>
<dbReference type="PANTHER" id="PTHR30050">
    <property type="entry name" value="CHROMOSOMAL REPLICATION INITIATOR PROTEIN DNAA"/>
    <property type="match status" value="1"/>
</dbReference>
<reference evidence="1 2" key="1">
    <citation type="journal article" date="2013" name="Genome Announc.">
        <title>Complete Genome Sequence of Mycoplasma hyorhinis Strain SK76.</title>
        <authorList>
            <person name="Goodison S."/>
            <person name="Urquidi V."/>
            <person name="Kumar D."/>
            <person name="Reyes L."/>
            <person name="Rosser C.J."/>
        </authorList>
    </citation>
    <scope>NUCLEOTIDE SEQUENCE [LARGE SCALE GENOMIC DNA]</scope>
    <source>
        <strain evidence="1 2">SK76</strain>
    </source>
</reference>
<dbReference type="Proteomes" id="UP000009399">
    <property type="component" value="Chromosome"/>
</dbReference>
<protein>
    <submittedName>
        <fullName evidence="1">DNA replication protein</fullName>
    </submittedName>
</protein>
<dbReference type="SUPFAM" id="SSF52540">
    <property type="entry name" value="P-loop containing nucleoside triphosphate hydrolases"/>
    <property type="match status" value="1"/>
</dbReference>
<dbReference type="PANTHER" id="PTHR30050:SF4">
    <property type="entry name" value="ATP-BINDING PROTEIN RV3427C IN INSERTION SEQUENCE-RELATED"/>
    <property type="match status" value="1"/>
</dbReference>
<gene>
    <name evidence="1" type="ORF">MOS_733</name>
</gene>
<dbReference type="KEGG" id="mhs:MOS_733"/>